<sequence length="809" mass="85112">MNQKAVRHGGEGSRFDVASLVLVAMLLAAGFILNMTVGKALSMTGIQPEFVISSYCLAILLLRPTLPHGVLIGVLAATVIQFTTSIPGLEYVCDIPASLLMAAIVRLTGERGPRGLVPFLSTCVTTAVSGLIFATLATVVVLRGEPLAVLAMLPVVVGTALANAIVVQSLYLPLRSAFLQRLPSTGEASGTSRDDSDGVVQGVRAEGGSNESLDVSTATTEAVPDVYPDAAAVELQHVSFTYDGARRRALDDVSLTFGAGSFVGVIGPSGAGKTTLASVVSGAIPHHFAGEFRGAALVGGMDTCEVALTDVSRVVGSVLQDIDAQMVAADVEDEILYGLENFGFERSAIEKRVSYALRTAGIEDLRRREISTLSGGQKQKVAIAAILAISPRVMVLDEPTAALDPASSRMVFETLRELNARGITVIVIEQKVALLSEYCDRVIVLSQGSVALDGSPREVFSHSKDLRDIGVDSPRVTRISNGLAVTGVLDPAEKGFLTVSQARDGLLGLLSSTPVKAASHVAPSASPHRLATPAPTGDPMLSLRDVSFSYGVGKASVDHVCFDVGAGELVAVVGQNGAGKTTLTKLMNGLLKPGDGSVNICGLDTRRARTSEIAQKVSTLFQNPDHQICRQTVLEEVAFSLQLLGVPDDEAFQRAADVVSYFGLDPEAAPFTLSRGQRQIVALASVVVTNPKVMILDEPTSGLDYRECMTVMDSVNAARERGCAVVMVCHDMEVVSDYATRLIVMANGRVLEDGEPSVLFSRAELLGKACIAPPQVSELSQGLADAGFERFRGITEVKDIVDVMKGLVG</sequence>
<keyword evidence="6" id="KW-0472">Membrane</keyword>
<keyword evidence="3" id="KW-0547">Nucleotide-binding</keyword>
<dbReference type="InterPro" id="IPR003439">
    <property type="entry name" value="ABC_transporter-like_ATP-bd"/>
</dbReference>
<dbReference type="SMART" id="SM00382">
    <property type="entry name" value="AAA"/>
    <property type="match status" value="2"/>
</dbReference>
<evidence type="ECO:0000256" key="4">
    <source>
        <dbReference type="ARBA" id="ARBA00022840"/>
    </source>
</evidence>
<dbReference type="PROSITE" id="PS00211">
    <property type="entry name" value="ABC_TRANSPORTER_1"/>
    <property type="match status" value="1"/>
</dbReference>
<feature type="transmembrane region" description="Helical" evidence="6">
    <location>
        <begin position="57"/>
        <end position="82"/>
    </location>
</feature>
<evidence type="ECO:0000256" key="6">
    <source>
        <dbReference type="SAM" id="Phobius"/>
    </source>
</evidence>
<dbReference type="InterPro" id="IPR003593">
    <property type="entry name" value="AAA+_ATPase"/>
</dbReference>
<keyword evidence="6" id="KW-1133">Transmembrane helix</keyword>
<dbReference type="PROSITE" id="PS50893">
    <property type="entry name" value="ABC_TRANSPORTER_2"/>
    <property type="match status" value="2"/>
</dbReference>
<dbReference type="InterPro" id="IPR017871">
    <property type="entry name" value="ABC_transporter-like_CS"/>
</dbReference>
<comment type="similarity">
    <text evidence="1">Belongs to the ABC transporter superfamily.</text>
</comment>
<dbReference type="InterPro" id="IPR015856">
    <property type="entry name" value="ABC_transpr_CbiO/EcfA_su"/>
</dbReference>
<dbReference type="InterPro" id="IPR027417">
    <property type="entry name" value="P-loop_NTPase"/>
</dbReference>
<reference evidence="8 9" key="1">
    <citation type="submission" date="2016-10" db="EMBL/GenBank/DDBJ databases">
        <authorList>
            <person name="Varghese N."/>
            <person name="Submissions S."/>
        </authorList>
    </citation>
    <scope>NUCLEOTIDE SEQUENCE [LARGE SCALE GENOMIC DNA]</scope>
    <source>
        <strain evidence="8 9">WCP15</strain>
    </source>
</reference>
<dbReference type="RefSeq" id="WP_234970651.1">
    <property type="nucleotide sequence ID" value="NZ_FNWT01000006.1"/>
</dbReference>
<keyword evidence="6" id="KW-0812">Transmembrane</keyword>
<evidence type="ECO:0000256" key="2">
    <source>
        <dbReference type="ARBA" id="ARBA00022448"/>
    </source>
</evidence>
<feature type="domain" description="ABC transporter" evidence="7">
    <location>
        <begin position="233"/>
        <end position="472"/>
    </location>
</feature>
<dbReference type="EMBL" id="FNWT01000006">
    <property type="protein sequence ID" value="SEH57993.1"/>
    <property type="molecule type" value="Genomic_DNA"/>
</dbReference>
<dbReference type="SUPFAM" id="SSF52540">
    <property type="entry name" value="P-loop containing nucleoside triphosphate hydrolases"/>
    <property type="match status" value="2"/>
</dbReference>
<dbReference type="NCBIfam" id="NF010167">
    <property type="entry name" value="PRK13648.1"/>
    <property type="match status" value="2"/>
</dbReference>
<dbReference type="GO" id="GO:0005524">
    <property type="term" value="F:ATP binding"/>
    <property type="evidence" value="ECO:0007669"/>
    <property type="project" value="UniProtKB-KW"/>
</dbReference>
<dbReference type="PANTHER" id="PTHR43553:SF21">
    <property type="entry name" value="ABC TRANSPORTER ATP-BINDING PROTEIN MA_1418-RELATED"/>
    <property type="match status" value="1"/>
</dbReference>
<keyword evidence="4 8" id="KW-0067">ATP-binding</keyword>
<dbReference type="CDD" id="cd03225">
    <property type="entry name" value="ABC_cobalt_CbiO_domain1"/>
    <property type="match status" value="2"/>
</dbReference>
<dbReference type="PANTHER" id="PTHR43553">
    <property type="entry name" value="HEAVY METAL TRANSPORTER"/>
    <property type="match status" value="1"/>
</dbReference>
<gene>
    <name evidence="8" type="ORF">SAMN05216447_10642</name>
</gene>
<protein>
    <submittedName>
        <fullName evidence="8">Energy-coupling factor transport system ATP-binding protein</fullName>
    </submittedName>
</protein>
<dbReference type="Pfam" id="PF00005">
    <property type="entry name" value="ABC_tran"/>
    <property type="match status" value="2"/>
</dbReference>
<accession>A0A1H6JFW9</accession>
<name>A0A1H6JFW9_9ACTN</name>
<feature type="region of interest" description="Disordered" evidence="5">
    <location>
        <begin position="184"/>
        <end position="215"/>
    </location>
</feature>
<evidence type="ECO:0000256" key="3">
    <source>
        <dbReference type="ARBA" id="ARBA00022741"/>
    </source>
</evidence>
<feature type="transmembrane region" description="Helical" evidence="6">
    <location>
        <begin position="119"/>
        <end position="142"/>
    </location>
</feature>
<evidence type="ECO:0000313" key="8">
    <source>
        <dbReference type="EMBL" id="SEH57993.1"/>
    </source>
</evidence>
<dbReference type="Proteomes" id="UP000199135">
    <property type="component" value="Unassembled WGS sequence"/>
</dbReference>
<evidence type="ECO:0000256" key="1">
    <source>
        <dbReference type="ARBA" id="ARBA00005417"/>
    </source>
</evidence>
<keyword evidence="2" id="KW-0813">Transport</keyword>
<keyword evidence="9" id="KW-1185">Reference proteome</keyword>
<evidence type="ECO:0000259" key="7">
    <source>
        <dbReference type="PROSITE" id="PS50893"/>
    </source>
</evidence>
<proteinExistence type="inferred from homology"/>
<feature type="transmembrane region" description="Helical" evidence="6">
    <location>
        <begin position="17"/>
        <end position="37"/>
    </location>
</feature>
<feature type="domain" description="ABC transporter" evidence="7">
    <location>
        <begin position="541"/>
        <end position="772"/>
    </location>
</feature>
<dbReference type="Gene3D" id="3.40.50.300">
    <property type="entry name" value="P-loop containing nucleotide triphosphate hydrolases"/>
    <property type="match status" value="2"/>
</dbReference>
<evidence type="ECO:0000313" key="9">
    <source>
        <dbReference type="Proteomes" id="UP000199135"/>
    </source>
</evidence>
<feature type="transmembrane region" description="Helical" evidence="6">
    <location>
        <begin position="148"/>
        <end position="172"/>
    </location>
</feature>
<comment type="caution">
    <text evidence="8">The sequence shown here is derived from an EMBL/GenBank/DDBJ whole genome shotgun (WGS) entry which is preliminary data.</text>
</comment>
<organism evidence="8 9">
    <name type="scientific">Parafannyhessea umbonata</name>
    <dbReference type="NCBI Taxonomy" id="604330"/>
    <lineage>
        <taxon>Bacteria</taxon>
        <taxon>Bacillati</taxon>
        <taxon>Actinomycetota</taxon>
        <taxon>Coriobacteriia</taxon>
        <taxon>Coriobacteriales</taxon>
        <taxon>Atopobiaceae</taxon>
        <taxon>Parafannyhessea</taxon>
    </lineage>
</organism>
<dbReference type="InterPro" id="IPR050095">
    <property type="entry name" value="ECF_ABC_transporter_ATP-bd"/>
</dbReference>
<evidence type="ECO:0000256" key="5">
    <source>
        <dbReference type="SAM" id="MobiDB-lite"/>
    </source>
</evidence>